<evidence type="ECO:0008006" key="4">
    <source>
        <dbReference type="Google" id="ProtNLM"/>
    </source>
</evidence>
<reference evidence="2 3" key="1">
    <citation type="submission" date="2014-09" db="EMBL/GenBank/DDBJ databases">
        <title>Whole genome shotgun sequence of Escherichia vulneris NBRC 102420.</title>
        <authorList>
            <person name="Yoshida Y."/>
            <person name="Hosoyama A."/>
            <person name="Tsuchikane K."/>
            <person name="Ohji S."/>
            <person name="Ichikawa N."/>
            <person name="Kimura A."/>
            <person name="Yamazoe A."/>
            <person name="Ezaki T."/>
            <person name="Fujita N."/>
        </authorList>
    </citation>
    <scope>NUCLEOTIDE SEQUENCE [LARGE SCALE GENOMIC DNA]</scope>
    <source>
        <strain evidence="2 3">NBRC 102420</strain>
    </source>
</reference>
<organism evidence="2 3">
    <name type="scientific">Pseudescherichia vulneris NBRC 102420</name>
    <dbReference type="NCBI Taxonomy" id="1115515"/>
    <lineage>
        <taxon>Bacteria</taxon>
        <taxon>Pseudomonadati</taxon>
        <taxon>Pseudomonadota</taxon>
        <taxon>Gammaproteobacteria</taxon>
        <taxon>Enterobacterales</taxon>
        <taxon>Enterobacteriaceae</taxon>
        <taxon>Pseudescherichia</taxon>
    </lineage>
</organism>
<feature type="compositionally biased region" description="Polar residues" evidence="1">
    <location>
        <begin position="10"/>
        <end position="23"/>
    </location>
</feature>
<dbReference type="Pfam" id="PF05488">
    <property type="entry name" value="PAAR_motif"/>
    <property type="match status" value="1"/>
</dbReference>
<evidence type="ECO:0000313" key="2">
    <source>
        <dbReference type="EMBL" id="GAL56504.1"/>
    </source>
</evidence>
<dbReference type="Proteomes" id="UP000029462">
    <property type="component" value="Unassembled WGS sequence"/>
</dbReference>
<protein>
    <recommendedName>
        <fullName evidence="4">Flagellar biosynthesis protein FlgH</fullName>
    </recommendedName>
</protein>
<evidence type="ECO:0000256" key="1">
    <source>
        <dbReference type="SAM" id="MobiDB-lite"/>
    </source>
</evidence>
<dbReference type="AlphaFoldDB" id="A0A090UZT3"/>
<dbReference type="STRING" id="1115515.EV102420_02_01080"/>
<dbReference type="OrthoDB" id="9807902at2"/>
<dbReference type="Gene3D" id="2.60.200.60">
    <property type="match status" value="2"/>
</dbReference>
<accession>A0A090UZT3</accession>
<feature type="region of interest" description="Disordered" evidence="1">
    <location>
        <begin position="1"/>
        <end position="25"/>
    </location>
</feature>
<dbReference type="EMBL" id="BBMZ01000002">
    <property type="protein sequence ID" value="GAL56504.1"/>
    <property type="molecule type" value="Genomic_DNA"/>
</dbReference>
<dbReference type="eggNOG" id="COG4104">
    <property type="taxonomic scope" value="Bacteria"/>
</dbReference>
<evidence type="ECO:0000313" key="3">
    <source>
        <dbReference type="Proteomes" id="UP000029462"/>
    </source>
</evidence>
<keyword evidence="3" id="KW-1185">Reference proteome</keyword>
<proteinExistence type="predicted"/>
<sequence>MGQPAARATIDTSAHTGPIQSGSPDVIIGGFPAARKGDTLSCSKHGSGAIVAGSSTVLVNGVPLARLGDQTKCNTSGSPAPAAPKPAAPQYWGGTAAKKAGEDGMMHGDNYDARVLGAYASMEDKSLNGDLDTGSVGFSMSDITLGNMKSQDLVRGEMRNKLAVGNATGSLYGGDNSIYGFNANGALTGVQYGGTAAAGKEKWLYGGIAGDVTIGTAEAKAVLEGYTGNNGRYGFTADVGAEAKGIKAEGMANVDILGFIIADAKADVNAGSFGGSLGGSLFWDATDYSANVRLTGGVATFVGLKGDASVKVVFSRVFDLIDYIWGDDDEPAAAPAPVDSGDGTIITGCVTVLVGG</sequence>
<dbReference type="RefSeq" id="WP_042387746.1">
    <property type="nucleotide sequence ID" value="NZ_BBMZ01000002.1"/>
</dbReference>
<comment type="caution">
    <text evidence="2">The sequence shown here is derived from an EMBL/GenBank/DDBJ whole genome shotgun (WGS) entry which is preliminary data.</text>
</comment>
<dbReference type="InterPro" id="IPR008727">
    <property type="entry name" value="PAAR_motif"/>
</dbReference>
<name>A0A090UZT3_PSEVU</name>
<gene>
    <name evidence="2" type="ORF">EV102420_02_01080</name>
</gene>